<evidence type="ECO:0000313" key="3">
    <source>
        <dbReference type="Proteomes" id="UP001156779"/>
    </source>
</evidence>
<keyword evidence="3" id="KW-1185">Reference proteome</keyword>
<dbReference type="EMBL" id="MZ210012">
    <property type="protein sequence ID" value="UHM27636.1"/>
    <property type="molecule type" value="Viral_cRNA"/>
</dbReference>
<feature type="region of interest" description="Disordered" evidence="1">
    <location>
        <begin position="1"/>
        <end position="20"/>
    </location>
</feature>
<proteinExistence type="predicted"/>
<sequence length="699" mass="77469">MADKKGGPPKGPDPNAIVPAQQVQPAAITLDKRAQLAKAVAEKSPENLANHINETNFEVRAMSPDEFMDKHSSTTFDFQGLFDDFKEVCPDFEEDFGQSSRARFCIGFCSDIIFTVGPESRKLKKDSRDKSWCFVFGEGEQAKYVYIATFKNDETKVNYERKDRSVLCLTMKQASLISVEILSRLVTVIQRDGKSKDKIVLTPLAGAIFSRNDMATMAHMMGKTLSEGINAVNRSCQSGSQYFPIGKVSSEVAVVAAITATRNMKSKSTRESIITKTLKQYLNNDHPFDRELLKALSIFANCGLPDGITADTLITDYESAKKQTDVADLRNLYKTYYQTIDKPGNQGGRGPHGGNPPGGNPPGNQGGAPPKGKNPPPGFLPINKGSTSRPVLPTTTAPPSILKQGQSARKRKVEGLVMPSMSEMRTAIESLERADPVDMERNILKLAALQGPSIVIPEEDTDVPAPKSPRHEPSRQQKQSVLADVHAPDEDIFVQDNDDYQDHEERHMVGETTAHSMQLGEEASNGEQSDNLSSSSFDIRSLLTVSTEDSDYNHKQKKTPLAYDKKSLKRTDRADRYEARRDVRRNSYSAASHPEVRKFIAQMDNIHDLSTFNSGDKLQTMVSMYMLGFVPGDMVHLREQVCMGNPNITKPVRVFLSLSRRDCEMMYEQGCTDSITFPRHDEVEATSKQPQPSVPTGTE</sequence>
<feature type="region of interest" description="Disordered" evidence="1">
    <location>
        <begin position="339"/>
        <end position="413"/>
    </location>
</feature>
<evidence type="ECO:0000313" key="2">
    <source>
        <dbReference type="EMBL" id="UHM27636.1"/>
    </source>
</evidence>
<feature type="region of interest" description="Disordered" evidence="1">
    <location>
        <begin position="678"/>
        <end position="699"/>
    </location>
</feature>
<feature type="compositionally biased region" description="Polar residues" evidence="1">
    <location>
        <begin position="384"/>
        <end position="407"/>
    </location>
</feature>
<keyword evidence="2" id="KW-0543">Viral nucleoprotein</keyword>
<feature type="region of interest" description="Disordered" evidence="1">
    <location>
        <begin position="455"/>
        <end position="489"/>
    </location>
</feature>
<accession>A0A8K1XFI7</accession>
<evidence type="ECO:0000256" key="1">
    <source>
        <dbReference type="SAM" id="MobiDB-lite"/>
    </source>
</evidence>
<feature type="compositionally biased region" description="Gly residues" evidence="1">
    <location>
        <begin position="345"/>
        <end position="357"/>
    </location>
</feature>
<protein>
    <submittedName>
        <fullName evidence="2">Nucleocapsid protein</fullName>
    </submittedName>
</protein>
<dbReference type="GO" id="GO:0019013">
    <property type="term" value="C:viral nucleocapsid"/>
    <property type="evidence" value="ECO:0007669"/>
    <property type="project" value="UniProtKB-KW"/>
</dbReference>
<name>A0A8K1XFI7_9VIRU</name>
<feature type="compositionally biased region" description="Polar residues" evidence="1">
    <location>
        <begin position="686"/>
        <end position="699"/>
    </location>
</feature>
<gene>
    <name evidence="2" type="ORF">FPV2s3_gp1</name>
</gene>
<dbReference type="Proteomes" id="UP001156779">
    <property type="component" value="Genome"/>
</dbReference>
<keyword evidence="2" id="KW-0946">Virion</keyword>
<organism evidence="2 3">
    <name type="scientific">Fushun phasmavirus 2</name>
    <dbReference type="NCBI Taxonomy" id="2905465"/>
    <lineage>
        <taxon>Viruses</taxon>
        <taxon>Riboviria</taxon>
        <taxon>Orthornavirae</taxon>
        <taxon>Negarnaviricota</taxon>
        <taxon>Polyploviricotina</taxon>
        <taxon>Bunyaviricetes</taxon>
        <taxon>Elliovirales</taxon>
        <taxon>Phasmaviridae</taxon>
        <taxon>Orthophasmavirus</taxon>
        <taxon>Orthophasmavirus fushunense</taxon>
    </lineage>
</organism>
<reference evidence="2 3" key="1">
    <citation type="submission" date="2021-05" db="EMBL/GenBank/DDBJ databases">
        <authorList>
            <person name="Feng G."/>
        </authorList>
    </citation>
    <scope>NUCLEOTIDE SEQUENCE [LARGE SCALE GENOMIC DNA]</scope>
    <source>
        <strain evidence="2">HFSFS234</strain>
    </source>
</reference>